<dbReference type="PANTHER" id="PTHR33977">
    <property type="entry name" value="ZINC ION BINDING PROTEIN"/>
    <property type="match status" value="1"/>
</dbReference>
<organism evidence="2 3">
    <name type="scientific">Cryptomeria japonica</name>
    <name type="common">Japanese cedar</name>
    <name type="synonym">Cupressus japonica</name>
    <dbReference type="NCBI Taxonomy" id="3369"/>
    <lineage>
        <taxon>Eukaryota</taxon>
        <taxon>Viridiplantae</taxon>
        <taxon>Streptophyta</taxon>
        <taxon>Embryophyta</taxon>
        <taxon>Tracheophyta</taxon>
        <taxon>Spermatophyta</taxon>
        <taxon>Pinopsida</taxon>
        <taxon>Pinidae</taxon>
        <taxon>Conifers II</taxon>
        <taxon>Cupressales</taxon>
        <taxon>Cupressaceae</taxon>
        <taxon>Cryptomeria</taxon>
    </lineage>
</organism>
<name>A0AAD3NU74_CRYJA</name>
<feature type="domain" description="ZSWIM1/3 RNaseH-like" evidence="1">
    <location>
        <begin position="181"/>
        <end position="291"/>
    </location>
</feature>
<comment type="caution">
    <text evidence="2">The sequence shown here is derived from an EMBL/GenBank/DDBJ whole genome shotgun (WGS) entry which is preliminary data.</text>
</comment>
<evidence type="ECO:0000259" key="1">
    <source>
        <dbReference type="Pfam" id="PF21056"/>
    </source>
</evidence>
<dbReference type="AlphaFoldDB" id="A0AAD3NU74"/>
<evidence type="ECO:0000313" key="2">
    <source>
        <dbReference type="EMBL" id="GLJ59581.1"/>
    </source>
</evidence>
<dbReference type="InterPro" id="IPR048324">
    <property type="entry name" value="ZSWIM1-3_RNaseH-like"/>
</dbReference>
<accession>A0AAD3NU74</accession>
<evidence type="ECO:0000313" key="3">
    <source>
        <dbReference type="Proteomes" id="UP001234787"/>
    </source>
</evidence>
<dbReference type="Proteomes" id="UP001234787">
    <property type="component" value="Unassembled WGS sequence"/>
</dbReference>
<dbReference type="EMBL" id="BSEH01001100">
    <property type="protein sequence ID" value="GLJ59581.1"/>
    <property type="molecule type" value="Genomic_DNA"/>
</dbReference>
<protein>
    <recommendedName>
        <fullName evidence="1">ZSWIM1/3 RNaseH-like domain-containing protein</fullName>
    </recommendedName>
</protein>
<sequence length="471" mass="54983">MGRKNKWESLIKLDVQDISNEGNNFSSEDLEWTPIGDDNNRHIDLCAAIPFERLSHFVQGEGFLDDTDTQFVIKKHKVYNLTEPNDHATKMYLSYHCAYGPEDRRNKPENNLEKMQRIRRFTQKRGCQAHFYVKVMYGRPNVAIITYNEFSHQDANGEFCHGKDDPSEEKDNFFYYKTPNNEENVPFIIGIQTPWMREMMVKHSHNSIIAMDSTFSTNKYGYQLYSLLVFDEQEAGVPIAWAISSRNKVEDINEWLMEVYKRGKQDKEDWHVNAFMTDDASAEIEAIRLSFDCQVLLCIWHVRRAWLKNVYRYVSNKDVATHIFDRLGEIMYEISDDQGITTQSIKNFMEEFKEEKKFIDYFQNTWCHDESRIAINKPNEQDQVVDDFTPLVDDIDEVRGNSSHEIDIIDGCIPSEDQDVHGVVVGEAQRTALEDHQKNQEYMVPISVDPEKTTTTIVDAMQARDGNEIVK</sequence>
<gene>
    <name evidence="2" type="ORF">SUGI_1515100</name>
</gene>
<dbReference type="Pfam" id="PF21056">
    <property type="entry name" value="ZSWIM1-3_RNaseH-like"/>
    <property type="match status" value="1"/>
</dbReference>
<reference evidence="2" key="1">
    <citation type="submission" date="2022-12" db="EMBL/GenBank/DDBJ databases">
        <title>Chromosome-Level Genome Assembly of Japanese Cedar (Cryptomeriajaponica D. Don).</title>
        <authorList>
            <person name="Fujino T."/>
            <person name="Yamaguchi K."/>
            <person name="Yokoyama T."/>
            <person name="Hamanaka T."/>
            <person name="Harazono Y."/>
            <person name="Kamada H."/>
            <person name="Kobayashi W."/>
            <person name="Ujino-Ihara T."/>
            <person name="Uchiyama K."/>
            <person name="Matsumoto A."/>
            <person name="Izuno A."/>
            <person name="Tsumura Y."/>
            <person name="Toyoda A."/>
            <person name="Shigenobu S."/>
            <person name="Moriguchi Y."/>
            <person name="Ueno S."/>
            <person name="Kasahara M."/>
        </authorList>
    </citation>
    <scope>NUCLEOTIDE SEQUENCE</scope>
</reference>
<keyword evidence="3" id="KW-1185">Reference proteome</keyword>
<proteinExistence type="predicted"/>
<dbReference type="PANTHER" id="PTHR33977:SF1">
    <property type="entry name" value="ZINC ION BINDING PROTEIN"/>
    <property type="match status" value="1"/>
</dbReference>